<organism evidence="1 2">
    <name type="scientific">Rickenella mellea</name>
    <dbReference type="NCBI Taxonomy" id="50990"/>
    <lineage>
        <taxon>Eukaryota</taxon>
        <taxon>Fungi</taxon>
        <taxon>Dikarya</taxon>
        <taxon>Basidiomycota</taxon>
        <taxon>Agaricomycotina</taxon>
        <taxon>Agaricomycetes</taxon>
        <taxon>Hymenochaetales</taxon>
        <taxon>Rickenellaceae</taxon>
        <taxon>Rickenella</taxon>
    </lineage>
</organism>
<protein>
    <submittedName>
        <fullName evidence="1">Uncharacterized protein</fullName>
    </submittedName>
</protein>
<name>A0A4Y7Q070_9AGAM</name>
<dbReference type="EMBL" id="ML170183">
    <property type="protein sequence ID" value="TDL21053.1"/>
    <property type="molecule type" value="Genomic_DNA"/>
</dbReference>
<evidence type="ECO:0000313" key="1">
    <source>
        <dbReference type="EMBL" id="TDL21053.1"/>
    </source>
</evidence>
<dbReference type="Proteomes" id="UP000294933">
    <property type="component" value="Unassembled WGS sequence"/>
</dbReference>
<dbReference type="AlphaFoldDB" id="A0A4Y7Q070"/>
<dbReference type="VEuPathDB" id="FungiDB:BD410DRAFT_804486"/>
<reference evidence="1 2" key="1">
    <citation type="submission" date="2018-06" db="EMBL/GenBank/DDBJ databases">
        <title>A transcriptomic atlas of mushroom development highlights an independent origin of complex multicellularity.</title>
        <authorList>
            <consortium name="DOE Joint Genome Institute"/>
            <person name="Krizsan K."/>
            <person name="Almasi E."/>
            <person name="Merenyi Z."/>
            <person name="Sahu N."/>
            <person name="Viragh M."/>
            <person name="Koszo T."/>
            <person name="Mondo S."/>
            <person name="Kiss B."/>
            <person name="Balint B."/>
            <person name="Kues U."/>
            <person name="Barry K."/>
            <person name="Hegedus J.C."/>
            <person name="Henrissat B."/>
            <person name="Johnson J."/>
            <person name="Lipzen A."/>
            <person name="Ohm R."/>
            <person name="Nagy I."/>
            <person name="Pangilinan J."/>
            <person name="Yan J."/>
            <person name="Xiong Y."/>
            <person name="Grigoriev I.V."/>
            <person name="Hibbett D.S."/>
            <person name="Nagy L.G."/>
        </authorList>
    </citation>
    <scope>NUCLEOTIDE SEQUENCE [LARGE SCALE GENOMIC DNA]</scope>
    <source>
        <strain evidence="1 2">SZMC22713</strain>
    </source>
</reference>
<accession>A0A4Y7Q070</accession>
<evidence type="ECO:0000313" key="2">
    <source>
        <dbReference type="Proteomes" id="UP000294933"/>
    </source>
</evidence>
<gene>
    <name evidence="1" type="ORF">BD410DRAFT_804486</name>
</gene>
<proteinExistence type="predicted"/>
<sequence length="223" mass="25559">MAGKVLLLIWYIEQGTQNAGRNVSERHIKRLTDPYLKSGAVSGDQDMQLMRVKALRKVKSTMNVFLRSIHRSIIKEAESPELPRETLALQKVRLSPSSEVILAHSKYSKCQGIRRHRKGQRDLVLGVFKFGAGFEDGGSDEELKMVVLCDCTMAVDESRYEPILEDSTQSEVKVSDPDDTASKRLQLQRARRRKIWGYDHELGWTGERRVDEADKFERPWQDA</sequence>
<keyword evidence="2" id="KW-1185">Reference proteome</keyword>